<dbReference type="AlphaFoldDB" id="A0A0G4N8S3"/>
<dbReference type="EMBL" id="CVQI01032940">
    <property type="protein sequence ID" value="CRK42725.1"/>
    <property type="molecule type" value="Genomic_DNA"/>
</dbReference>
<reference evidence="2" key="1">
    <citation type="submission" date="2015-05" db="EMBL/GenBank/DDBJ databases">
        <authorList>
            <person name="Fogelqvist Johan"/>
        </authorList>
    </citation>
    <scope>NUCLEOTIDE SEQUENCE [LARGE SCALE GENOMIC DNA]</scope>
</reference>
<organism evidence="1 2">
    <name type="scientific">Verticillium longisporum</name>
    <name type="common">Verticillium dahliae var. longisporum</name>
    <dbReference type="NCBI Taxonomy" id="100787"/>
    <lineage>
        <taxon>Eukaryota</taxon>
        <taxon>Fungi</taxon>
        <taxon>Dikarya</taxon>
        <taxon>Ascomycota</taxon>
        <taxon>Pezizomycotina</taxon>
        <taxon>Sordariomycetes</taxon>
        <taxon>Hypocreomycetidae</taxon>
        <taxon>Glomerellales</taxon>
        <taxon>Plectosphaerellaceae</taxon>
        <taxon>Verticillium</taxon>
    </lineage>
</organism>
<protein>
    <submittedName>
        <fullName evidence="1">Uncharacterized protein</fullName>
    </submittedName>
</protein>
<sequence length="93" mass="10425">MLQRATRRHRSSTNHGILVLAAHNSLVLGQRLLVVEQRADPALRALPYTFGCMEPLRYAENDEVAAVLDDAVSERPPTIMLTPRRTSRGDFDV</sequence>
<gene>
    <name evidence="1" type="ORF">BN1723_005385</name>
</gene>
<evidence type="ECO:0000313" key="2">
    <source>
        <dbReference type="Proteomes" id="UP000045706"/>
    </source>
</evidence>
<evidence type="ECO:0000313" key="1">
    <source>
        <dbReference type="EMBL" id="CRK42725.1"/>
    </source>
</evidence>
<dbReference type="Proteomes" id="UP000045706">
    <property type="component" value="Unassembled WGS sequence"/>
</dbReference>
<proteinExistence type="predicted"/>
<accession>A0A0G4N8S3</accession>
<name>A0A0G4N8S3_VERLO</name>